<dbReference type="SUPFAM" id="SSF52833">
    <property type="entry name" value="Thioredoxin-like"/>
    <property type="match status" value="1"/>
</dbReference>
<keyword evidence="3" id="KW-0614">Plasmid</keyword>
<evidence type="ECO:0000313" key="4">
    <source>
        <dbReference type="Proteomes" id="UP000471190"/>
    </source>
</evidence>
<dbReference type="EMBL" id="JAADZA010000069">
    <property type="protein sequence ID" value="NEV15185.1"/>
    <property type="molecule type" value="Genomic_DNA"/>
</dbReference>
<feature type="compositionally biased region" description="Polar residues" evidence="1">
    <location>
        <begin position="1"/>
        <end position="25"/>
    </location>
</feature>
<feature type="domain" description="DSBA-like thioredoxin" evidence="2">
    <location>
        <begin position="30"/>
        <end position="100"/>
    </location>
</feature>
<protein>
    <submittedName>
        <fullName evidence="3">DsbA family protein</fullName>
    </submittedName>
</protein>
<dbReference type="Pfam" id="PF01323">
    <property type="entry name" value="DSBA"/>
    <property type="match status" value="1"/>
</dbReference>
<dbReference type="GO" id="GO:0016491">
    <property type="term" value="F:oxidoreductase activity"/>
    <property type="evidence" value="ECO:0007669"/>
    <property type="project" value="InterPro"/>
</dbReference>
<reference evidence="3 4" key="1">
    <citation type="submission" date="2020-02" db="EMBL/GenBank/DDBJ databases">
        <title>Draft genome sequence of Rhizobium tropici.</title>
        <authorList>
            <person name="Khayi S."/>
            <person name="Jemo M."/>
        </authorList>
    </citation>
    <scope>NUCLEOTIDE SEQUENCE [LARGE SCALE GENOMIC DNA]</scope>
    <source>
        <strain evidence="3 4">A12</strain>
        <plasmid evidence="3">pA12b</plasmid>
    </source>
</reference>
<evidence type="ECO:0000259" key="2">
    <source>
        <dbReference type="Pfam" id="PF01323"/>
    </source>
</evidence>
<dbReference type="InterPro" id="IPR001853">
    <property type="entry name" value="DSBA-like_thioredoxin_dom"/>
</dbReference>
<dbReference type="AlphaFoldDB" id="A0A6P1CHS6"/>
<organism evidence="3 4">
    <name type="scientific">Rhizobium tropici</name>
    <dbReference type="NCBI Taxonomy" id="398"/>
    <lineage>
        <taxon>Bacteria</taxon>
        <taxon>Pseudomonadati</taxon>
        <taxon>Pseudomonadota</taxon>
        <taxon>Alphaproteobacteria</taxon>
        <taxon>Hyphomicrobiales</taxon>
        <taxon>Rhizobiaceae</taxon>
        <taxon>Rhizobium/Agrobacterium group</taxon>
        <taxon>Rhizobium</taxon>
    </lineage>
</organism>
<sequence length="106" mass="11478">MSASKSPTLLNHTQTVQGRNVNPSSEPCIEQTLREIGRSVGIDKDVFNRAVADQAILERLNKLTDQATDEFEVEGTPPFFVNGKKITGAPSLEEMRSAIAAALNGH</sequence>
<proteinExistence type="predicted"/>
<feature type="region of interest" description="Disordered" evidence="1">
    <location>
        <begin position="1"/>
        <end position="26"/>
    </location>
</feature>
<gene>
    <name evidence="3" type="ORF">GXW80_29930</name>
</gene>
<evidence type="ECO:0000313" key="3">
    <source>
        <dbReference type="EMBL" id="NEV15185.1"/>
    </source>
</evidence>
<dbReference type="Proteomes" id="UP000471190">
    <property type="component" value="Unassembled WGS sequence"/>
</dbReference>
<geneLocation type="plasmid" evidence="3">
    <name>pA12b</name>
</geneLocation>
<dbReference type="Gene3D" id="3.40.30.10">
    <property type="entry name" value="Glutaredoxin"/>
    <property type="match status" value="1"/>
</dbReference>
<evidence type="ECO:0000256" key="1">
    <source>
        <dbReference type="SAM" id="MobiDB-lite"/>
    </source>
</evidence>
<dbReference type="InterPro" id="IPR036249">
    <property type="entry name" value="Thioredoxin-like_sf"/>
</dbReference>
<name>A0A6P1CHS6_RHITR</name>
<accession>A0A6P1CHS6</accession>
<comment type="caution">
    <text evidence="3">The sequence shown here is derived from an EMBL/GenBank/DDBJ whole genome shotgun (WGS) entry which is preliminary data.</text>
</comment>